<feature type="region of interest" description="Disordered" evidence="1">
    <location>
        <begin position="92"/>
        <end position="112"/>
    </location>
</feature>
<feature type="compositionally biased region" description="Acidic residues" evidence="1">
    <location>
        <begin position="765"/>
        <end position="785"/>
    </location>
</feature>
<accession>A0AA38H807</accession>
<evidence type="ECO:0000313" key="3">
    <source>
        <dbReference type="Proteomes" id="UP001164286"/>
    </source>
</evidence>
<feature type="region of interest" description="Disordered" evidence="1">
    <location>
        <begin position="561"/>
        <end position="785"/>
    </location>
</feature>
<feature type="compositionally biased region" description="Polar residues" evidence="1">
    <location>
        <begin position="1839"/>
        <end position="1860"/>
    </location>
</feature>
<feature type="compositionally biased region" description="Polar residues" evidence="1">
    <location>
        <begin position="216"/>
        <end position="226"/>
    </location>
</feature>
<feature type="region of interest" description="Disordered" evidence="1">
    <location>
        <begin position="817"/>
        <end position="836"/>
    </location>
</feature>
<dbReference type="EMBL" id="JAKWFO010000005">
    <property type="protein sequence ID" value="KAI9636197.1"/>
    <property type="molecule type" value="Genomic_DNA"/>
</dbReference>
<feature type="region of interest" description="Disordered" evidence="1">
    <location>
        <begin position="1479"/>
        <end position="1513"/>
    </location>
</feature>
<feature type="compositionally biased region" description="Polar residues" evidence="1">
    <location>
        <begin position="1274"/>
        <end position="1291"/>
    </location>
</feature>
<feature type="compositionally biased region" description="Acidic residues" evidence="1">
    <location>
        <begin position="1192"/>
        <end position="1242"/>
    </location>
</feature>
<feature type="compositionally biased region" description="Low complexity" evidence="1">
    <location>
        <begin position="993"/>
        <end position="1009"/>
    </location>
</feature>
<feature type="compositionally biased region" description="Acidic residues" evidence="1">
    <location>
        <begin position="1045"/>
        <end position="1057"/>
    </location>
</feature>
<feature type="compositionally biased region" description="Low complexity" evidence="1">
    <location>
        <begin position="585"/>
        <end position="598"/>
    </location>
</feature>
<gene>
    <name evidence="2" type="ORF">MKK02DRAFT_44901</name>
</gene>
<feature type="compositionally biased region" description="Polar residues" evidence="1">
    <location>
        <begin position="1116"/>
        <end position="1138"/>
    </location>
</feature>
<feature type="compositionally biased region" description="Polar residues" evidence="1">
    <location>
        <begin position="1492"/>
        <end position="1502"/>
    </location>
</feature>
<feature type="compositionally biased region" description="Acidic residues" evidence="1">
    <location>
        <begin position="457"/>
        <end position="470"/>
    </location>
</feature>
<feature type="compositionally biased region" description="Basic and acidic residues" evidence="1">
    <location>
        <begin position="1770"/>
        <end position="1785"/>
    </location>
</feature>
<sequence>MVRTLNEPLPTPIRPTAIASSSTVHNNAGPSTTSRIPVRSTTTKGTSIPLPRPSTVKKRPILGERGDNTSIPLPISDLAKRKARPSRIIINPIPSTSTAAQPPLSRSTSGASSIRAPFAAASPTLPRISRPSFARLDAGMDGDVTQLLDYRPSSPVGGIEDDWFSGAEEVGNVTAGRTPMPRKSAGGWGRAVEGTGRMMTPMNSQELPVTISSVNASQSKRSTVSRLPTPPSSQPSEVVLTPQRPSPASRRRARPSPTPPRQTSAGPSNIVFKIAQPSPNPRTRKNPRLSSNKDVDTSRGSTTPARDSEPAQPVSTVASRRKSKARASASAPGYQLGFSQATPGPSKLKAASQPVISSFRDTPPIEPFASSSQPSSRRKSVASTKKRSPKPRARKSRSTTPPSALARYAGVDPRRKSFTPAALRKVIGRDIDIGAGIEEGESTPGDDPLLLKPSYEGESDTEVDEEDEQTGEGRSLLGRSIRALQSHPEPRSMTMGKGKGKARASLSAPDLSASTRSKLPGTGSRTVTTSFPFLPYTNAPAPPRLVPEWVPRTMKKKKVELDYDLPGPSGQKDAEDDAQSFDYEAGGYADGFGSDAGSDFGGYAGDDTFMNILTRRDAEGVNGDGDGRDRTPEQEEEEGGLSLLNTPAAYRQTPDQSPDIHLDNGRTSTTPRSPLSPISPLHDQSFSVDRLPSPPAAPSPSPSSALSRQNDPHTAEDADVEIPERHVSPYHQDDLDEAIQEVFGADADAADDLPDHFEQGPADESPLDEPAGDLPDEDTAEEMDTTVEADLSAEECDTTVEADVTGATLDGAPEVWDESADSVTGPLGGRGPDDMEEDEEESMEVLAEEEEAAGHQAVDEAHHIKEGYEEVMAQPAHESGYLGLELGLPAGADDHGLIERVTVNLIQHTTVSVTSLFSVARTVEQSPTVAPTPDLSPLASPPLSPIRISDAPVSFSPGRHALHLSPVVAQIPRPLHVAVVRPSSPIAPHSTRASPSVAHSSPSAGHVSADAADEGDLTVDAIEKGWESDESMVAVKEADERMADQEGEEEEVSGLIDEENEAGAKVNAIEAEASAAQLSSEQPGQGEVDLGAGRPAEHDDTGSTPEPNSPCISAAAEQSSPMVSQSILAHSAVGSNDARQPASPLPPTETEQERPDSQSASASSPQVPPPSGADGEKIILKLITTIVKVEPEAEEVDEEESEGETMSEEMSDEGEEQDDEEPEHDDESTSGAEGEFDAEEISLNDVGGGFERVPTRSPTADTDPEPSTPDAEVSQPSNLDAPTAPTTQTVPLTPRRANAPLSTTPLISPPLSMIATHHSNSPARRQPSEAPVPQSYQVASPRRMRSPAPAAGPSSATTDLMIRRPSANSIRPSGLSHQITGDTPEASPARPIASSSVSAIQPESSTSGSRQLDESPFLDEGVSVRSAGRSLLAEMARAGGRGKEKELRGVVEVSSLDPRAAARAAAILKMNHNYIEHGILPSSSASPPLDQSRASRSASPNKAASRRKSYTSQHFESVASARMLTAEELLNEAELEIVINEPERASMPGRRRREGTASSAISGVSGLTDMPVPGGWVRTPKRKRSRQPAVSEHSEGVAPGASGSERAWGIAEWKRLESVYKAEKEAWVKEREVKAMPGGLMSWARRSTGIGTPTGEVKEWDEGRVVRRFLESEGVANGPAWEEDVITLRVQALERRVASKSASTERTVTPESPKKRTKLAVPADTPQRLTFGQATAAPPSTMKRVFGWVWGSGSGSTDSAPEDLVSETSGPRDKGKARQEGERPADNSSFTLGRPILPVAIPRAPVPTMKQVVSKPTSLTIPPPPRSTLPRMTGRPAEISTSSAQSINVASSRETSQPGSALSRPAEAAVPARSSFSAADTSGNMSTLGLSTSSSATSGTFPPITPRIYPSLNQSISQRSAAIKALFPSIHPLGDSTSSTSSNASTAANTTTGSGRDTSFSRPISIPGLAKKTSVKDLAKSFQEKGVLENALRRVPSGQGELEALKRVMSRERR</sequence>
<protein>
    <submittedName>
        <fullName evidence="2">Uncharacterized protein</fullName>
    </submittedName>
</protein>
<feature type="compositionally biased region" description="Pro residues" evidence="1">
    <location>
        <begin position="692"/>
        <end position="701"/>
    </location>
</feature>
<feature type="compositionally biased region" description="Basic and acidic residues" evidence="1">
    <location>
        <begin position="710"/>
        <end position="733"/>
    </location>
</feature>
<proteinExistence type="predicted"/>
<feature type="region of interest" description="Disordered" evidence="1">
    <location>
        <begin position="1074"/>
        <end position="1418"/>
    </location>
</feature>
<feature type="compositionally biased region" description="Basic residues" evidence="1">
    <location>
        <begin position="376"/>
        <end position="397"/>
    </location>
</feature>
<feature type="compositionally biased region" description="Basic and acidic residues" evidence="1">
    <location>
        <begin position="614"/>
        <end position="633"/>
    </location>
</feature>
<feature type="compositionally biased region" description="Polar residues" evidence="1">
    <location>
        <begin position="512"/>
        <end position="531"/>
    </location>
</feature>
<feature type="compositionally biased region" description="Polar residues" evidence="1">
    <location>
        <begin position="1366"/>
        <end position="1381"/>
    </location>
</feature>
<feature type="region of interest" description="Disordered" evidence="1">
    <location>
        <begin position="216"/>
        <end position="546"/>
    </location>
</feature>
<feature type="compositionally biased region" description="Low complexity" evidence="1">
    <location>
        <begin position="1881"/>
        <end position="1900"/>
    </location>
</feature>
<feature type="region of interest" description="Disordered" evidence="1">
    <location>
        <begin position="1754"/>
        <end position="1794"/>
    </location>
</feature>
<dbReference type="Proteomes" id="UP001164286">
    <property type="component" value="Unassembled WGS sequence"/>
</dbReference>
<feature type="compositionally biased region" description="Low complexity" evidence="1">
    <location>
        <begin position="1936"/>
        <end position="1955"/>
    </location>
</feature>
<comment type="caution">
    <text evidence="2">The sequence shown here is derived from an EMBL/GenBank/DDBJ whole genome shotgun (WGS) entry which is preliminary data.</text>
</comment>
<feature type="region of interest" description="Disordered" evidence="1">
    <location>
        <begin position="1"/>
        <end position="69"/>
    </location>
</feature>
<organism evidence="2 3">
    <name type="scientific">Dioszegia hungarica</name>
    <dbReference type="NCBI Taxonomy" id="4972"/>
    <lineage>
        <taxon>Eukaryota</taxon>
        <taxon>Fungi</taxon>
        <taxon>Dikarya</taxon>
        <taxon>Basidiomycota</taxon>
        <taxon>Agaricomycotina</taxon>
        <taxon>Tremellomycetes</taxon>
        <taxon>Tremellales</taxon>
        <taxon>Bulleribasidiaceae</taxon>
        <taxon>Dioszegia</taxon>
    </lineage>
</organism>
<name>A0AA38H807_9TREE</name>
<feature type="region of interest" description="Disordered" evidence="1">
    <location>
        <begin position="1696"/>
        <end position="1736"/>
    </location>
</feature>
<feature type="compositionally biased region" description="Polar residues" evidence="1">
    <location>
        <begin position="18"/>
        <end position="46"/>
    </location>
</feature>
<evidence type="ECO:0000313" key="2">
    <source>
        <dbReference type="EMBL" id="KAI9636197.1"/>
    </source>
</evidence>
<feature type="region of interest" description="Disordered" evidence="1">
    <location>
        <begin position="1546"/>
        <end position="1604"/>
    </location>
</feature>
<reference evidence="2" key="1">
    <citation type="journal article" date="2022" name="G3 (Bethesda)">
        <title>High quality genome of the basidiomycete yeast Dioszegia hungarica PDD-24b-2 isolated from cloud water.</title>
        <authorList>
            <person name="Jarrige D."/>
            <person name="Haridas S."/>
            <person name="Bleykasten-Grosshans C."/>
            <person name="Joly M."/>
            <person name="Nadalig T."/>
            <person name="Sancelme M."/>
            <person name="Vuilleumier S."/>
            <person name="Grigoriev I.V."/>
            <person name="Amato P."/>
            <person name="Bringel F."/>
        </authorList>
    </citation>
    <scope>NUCLEOTIDE SEQUENCE</scope>
    <source>
        <strain evidence="2">PDD-24b-2</strain>
    </source>
</reference>
<feature type="compositionally biased region" description="Low complexity" evidence="1">
    <location>
        <begin position="1346"/>
        <end position="1356"/>
    </location>
</feature>
<dbReference type="RefSeq" id="XP_052945974.1">
    <property type="nucleotide sequence ID" value="XM_053093137.1"/>
</dbReference>
<feature type="region of interest" description="Disordered" evidence="1">
    <location>
        <begin position="983"/>
        <end position="1014"/>
    </location>
</feature>
<feature type="compositionally biased region" description="Polar residues" evidence="1">
    <location>
        <begin position="1393"/>
        <end position="1410"/>
    </location>
</feature>
<feature type="compositionally biased region" description="Polar residues" evidence="1">
    <location>
        <begin position="1700"/>
        <end position="1710"/>
    </location>
</feature>
<keyword evidence="3" id="KW-1185">Reference proteome</keyword>
<feature type="compositionally biased region" description="Low complexity" evidence="1">
    <location>
        <begin position="1300"/>
        <end position="1312"/>
    </location>
</feature>
<feature type="region of interest" description="Disordered" evidence="1">
    <location>
        <begin position="1808"/>
        <end position="1902"/>
    </location>
</feature>
<evidence type="ECO:0000256" key="1">
    <source>
        <dbReference type="SAM" id="MobiDB-lite"/>
    </source>
</evidence>
<feature type="region of interest" description="Disordered" evidence="1">
    <location>
        <begin position="1932"/>
        <end position="1966"/>
    </location>
</feature>
<feature type="region of interest" description="Disordered" evidence="1">
    <location>
        <begin position="1037"/>
        <end position="1057"/>
    </location>
</feature>
<dbReference type="GeneID" id="77732342"/>